<dbReference type="Proteomes" id="UP000005737">
    <property type="component" value="Unassembled WGS sequence"/>
</dbReference>
<dbReference type="STRING" id="183.GCA_002009735_00304"/>
<feature type="domain" description="ATPase AAA-type core" evidence="1">
    <location>
        <begin position="131"/>
        <end position="307"/>
    </location>
</feature>
<dbReference type="CDD" id="cd00267">
    <property type="entry name" value="ABC_ATPase"/>
    <property type="match status" value="1"/>
</dbReference>
<evidence type="ECO:0000313" key="4">
    <source>
        <dbReference type="Proteomes" id="UP000005737"/>
    </source>
</evidence>
<evidence type="ECO:0000259" key="2">
    <source>
        <dbReference type="Pfam" id="PF13476"/>
    </source>
</evidence>
<protein>
    <recommendedName>
        <fullName evidence="5">ATP-binding protein</fullName>
    </recommendedName>
</protein>
<dbReference type="EMBL" id="JH597775">
    <property type="protein sequence ID" value="EHQ04565.1"/>
    <property type="molecule type" value="Genomic_DNA"/>
</dbReference>
<dbReference type="InterPro" id="IPR051396">
    <property type="entry name" value="Bact_Antivir_Def_Nuclease"/>
</dbReference>
<evidence type="ECO:0000313" key="3">
    <source>
        <dbReference type="EMBL" id="EHQ04565.1"/>
    </source>
</evidence>
<dbReference type="Pfam" id="PF13304">
    <property type="entry name" value="AAA_21"/>
    <property type="match status" value="1"/>
</dbReference>
<proteinExistence type="predicted"/>
<dbReference type="AlphaFoldDB" id="H2CLF4"/>
<gene>
    <name evidence="3" type="ORF">Lepil_4087</name>
</gene>
<reference evidence="3 4" key="1">
    <citation type="submission" date="2011-10" db="EMBL/GenBank/DDBJ databases">
        <title>The Improved High-Quality Draft genome of Leptonema illini DSM 21528.</title>
        <authorList>
            <consortium name="US DOE Joint Genome Institute (JGI-PGF)"/>
            <person name="Lucas S."/>
            <person name="Copeland A."/>
            <person name="Lapidus A."/>
            <person name="Glavina del Rio T."/>
            <person name="Dalin E."/>
            <person name="Tice H."/>
            <person name="Bruce D."/>
            <person name="Goodwin L."/>
            <person name="Pitluck S."/>
            <person name="Peters L."/>
            <person name="Mikhailova N."/>
            <person name="Held B."/>
            <person name="Kyrpides N."/>
            <person name="Mavromatis K."/>
            <person name="Ivanova N."/>
            <person name="Markowitz V."/>
            <person name="Cheng J.-F."/>
            <person name="Hugenholtz P."/>
            <person name="Woyke T."/>
            <person name="Wu D."/>
            <person name="Gronow S."/>
            <person name="Wellnitz S."/>
            <person name="Brambilla E.-M."/>
            <person name="Klenk H.-P."/>
            <person name="Eisen J.A."/>
        </authorList>
    </citation>
    <scope>NUCLEOTIDE SEQUENCE [LARGE SCALE GENOMIC DNA]</scope>
    <source>
        <strain evidence="3 4">DSM 21528</strain>
    </source>
</reference>
<dbReference type="InterPro" id="IPR003959">
    <property type="entry name" value="ATPase_AAA_core"/>
</dbReference>
<keyword evidence="4" id="KW-1185">Reference proteome</keyword>
<dbReference type="GO" id="GO:0005524">
    <property type="term" value="F:ATP binding"/>
    <property type="evidence" value="ECO:0007669"/>
    <property type="project" value="InterPro"/>
</dbReference>
<dbReference type="PANTHER" id="PTHR43581">
    <property type="entry name" value="ATP/GTP PHOSPHATASE"/>
    <property type="match status" value="1"/>
</dbReference>
<accession>H2CLF4</accession>
<evidence type="ECO:0000259" key="1">
    <source>
        <dbReference type="Pfam" id="PF13304"/>
    </source>
</evidence>
<dbReference type="InterPro" id="IPR027417">
    <property type="entry name" value="P-loop_NTPase"/>
</dbReference>
<dbReference type="Pfam" id="PF13476">
    <property type="entry name" value="AAA_23"/>
    <property type="match status" value="1"/>
</dbReference>
<name>H2CLF4_9LEPT</name>
<dbReference type="GO" id="GO:0006302">
    <property type="term" value="P:double-strand break repair"/>
    <property type="evidence" value="ECO:0007669"/>
    <property type="project" value="InterPro"/>
</dbReference>
<evidence type="ECO:0008006" key="5">
    <source>
        <dbReference type="Google" id="ProtNLM"/>
    </source>
</evidence>
<sequence>MIASIKLDNFTVFGSETIEFSDGMNLIAGENGTGKSHLLKVAYAAFEATWRTYRQASLLNTASTAISKAGDEASTAYSVSPSREALQKALAEKLDGVFKPESIGRLCGKGRGRQSSTVSVFFKKSATPVTFSFATNSKSSVGLSTIPEEMESSGPVFIPTREVLTLYPEIISLIKRSTIQIDETYFDLAVDLAGPLSKGPRLKEVAEFVGPLEEAMKGKIRVEGSRFYLVSEGKGRMEMPLVAEGVRKLAMIAYLLLNGSLGSRSTIFWDEPETNLNPKLLKEVARSLVALSEHGIQIIAATHSHFFMKEVEIQRSRQKAGKDIRFINLFFGEDDHVYQESGAALSDLDHIAALDEILSQDDRDQALFYETV</sequence>
<organism evidence="3 4">
    <name type="scientific">Leptonema illini DSM 21528</name>
    <dbReference type="NCBI Taxonomy" id="929563"/>
    <lineage>
        <taxon>Bacteria</taxon>
        <taxon>Pseudomonadati</taxon>
        <taxon>Spirochaetota</taxon>
        <taxon>Spirochaetia</taxon>
        <taxon>Leptospirales</taxon>
        <taxon>Leptospiraceae</taxon>
        <taxon>Leptonema</taxon>
    </lineage>
</organism>
<dbReference type="InterPro" id="IPR038729">
    <property type="entry name" value="Rad50/SbcC_AAA"/>
</dbReference>
<dbReference type="Gene3D" id="3.40.50.300">
    <property type="entry name" value="P-loop containing nucleotide triphosphate hydrolases"/>
    <property type="match status" value="2"/>
</dbReference>
<feature type="domain" description="Rad50/SbcC-type AAA" evidence="2">
    <location>
        <begin position="4"/>
        <end position="39"/>
    </location>
</feature>
<dbReference type="PANTHER" id="PTHR43581:SF2">
    <property type="entry name" value="EXCINUCLEASE ATPASE SUBUNIT"/>
    <property type="match status" value="1"/>
</dbReference>
<dbReference type="GO" id="GO:0016887">
    <property type="term" value="F:ATP hydrolysis activity"/>
    <property type="evidence" value="ECO:0007669"/>
    <property type="project" value="InterPro"/>
</dbReference>
<dbReference type="HOGENOM" id="CLU_045089_0_0_12"/>
<dbReference type="RefSeq" id="WP_002775738.1">
    <property type="nucleotide sequence ID" value="NZ_JH597775.1"/>
</dbReference>
<dbReference type="SUPFAM" id="SSF52540">
    <property type="entry name" value="P-loop containing nucleoside triphosphate hydrolases"/>
    <property type="match status" value="1"/>
</dbReference>